<protein>
    <recommendedName>
        <fullName evidence="7">N-terminal acetyltransferase A complex subunit NAT1</fullName>
    </recommendedName>
</protein>
<dbReference type="Gene3D" id="1.25.40.1040">
    <property type="match status" value="1"/>
</dbReference>
<dbReference type="EMBL" id="HE576760">
    <property type="protein sequence ID" value="CCC71881.1"/>
    <property type="molecule type" value="Genomic_DNA"/>
</dbReference>
<dbReference type="Pfam" id="PF12569">
    <property type="entry name" value="NatA_aux_su"/>
    <property type="match status" value="2"/>
</dbReference>
<proteinExistence type="predicted"/>
<dbReference type="Gene3D" id="1.25.40.1010">
    <property type="match status" value="1"/>
</dbReference>
<accession>G0VK47</accession>
<dbReference type="OrthoDB" id="10263032at2759"/>
<dbReference type="SUPFAM" id="SSF48452">
    <property type="entry name" value="TPR-like"/>
    <property type="match status" value="1"/>
</dbReference>
<dbReference type="GO" id="GO:0031415">
    <property type="term" value="C:NatA complex"/>
    <property type="evidence" value="ECO:0007669"/>
    <property type="project" value="EnsemblFungi"/>
</dbReference>
<dbReference type="InterPro" id="IPR019734">
    <property type="entry name" value="TPR_rpt"/>
</dbReference>
<evidence type="ECO:0000313" key="5">
    <source>
        <dbReference type="EMBL" id="CCC71881.1"/>
    </source>
</evidence>
<keyword evidence="6" id="KW-1185">Reference proteome</keyword>
<dbReference type="InParanoid" id="G0VK47"/>
<feature type="compositionally biased region" description="Basic residues" evidence="4">
    <location>
        <begin position="636"/>
        <end position="652"/>
    </location>
</feature>
<dbReference type="PIRSF" id="PIRSF000422">
    <property type="entry name" value="N-terminal-AcTrfase-A_aux_su"/>
    <property type="match status" value="1"/>
</dbReference>
<dbReference type="SMART" id="SM00028">
    <property type="entry name" value="TPR"/>
    <property type="match status" value="4"/>
</dbReference>
<dbReference type="HOGENOM" id="CLU_006686_1_1_1"/>
<dbReference type="PANTHER" id="PTHR22767">
    <property type="entry name" value="N-TERMINAL ACETYLTRANSFERASE-RELATED"/>
    <property type="match status" value="1"/>
</dbReference>
<keyword evidence="2 3" id="KW-0802">TPR repeat</keyword>
<sequence length="839" mass="96814">MSARRRGAKPKAPLKLVGKKDADQLIEALKLYEAKEYKKSVKILDIILKKDHQNIDALTLKGLNLLSLSEKDEAALYVKNATGKIEGTKASPICCHLLGIYMRTTKDYPASIKWFKAALENGSSNNQIYRDLATLQSQIGDFKAALVSRKKYWESFMGYRANWTSLAIAQDLNGERQQAIGTLSQFEKLAEGKISGAELYEHNECLIYKNDIMFRQAGANPDKLKNVLKHLNDIEANVFDKFALLERKASIYMKMGELKKASIVYRHLIKRNPDNFKYYNLLEVALGVKNNNKLRKAIYEKLQQFYPNCEPPKFIPLTFIQDEAELTRKLKEYVVPQLKRGVPATFSNVKPLYIKRTNAVAPKLQNIVLEYFATLDSTKDPIPYIWTCYYLAQHFLFLKDVQSAQEYINRAIVHTPTLVEFYIMKGRILKHMGLLDEAAATLEEGRQLDFQDRFINCKTVKYFLRANNIEKAVEIASVFTKNDNAPNGIKDLHVVEASWFIVEQAEAYYRLYLENEKKLAELTDADDEEEGKENGSSRNQLEWDSQKYQGLALKRFYAITKFYKQFEDDQLDFHSYCMRKGTPRAYLEMLEWGKTLYARPMYVRAMKGAAKIYFNINSKRKASHSLETSDDTTTHNTKKLKKESGALKKRKEKERQLVAAYPDDEDKDVFGENLINTETPLESFNKNFYSDYCKEVRETEKDYVLDFEYEYANGKLVLCFSALSKYGKIYGTEDAIFGAMAVTLILATKQSAVFDDIAKKVVTRAFETDYPSFPINESSNDGFDWLKYFSDKYGTSNMESLLFLKRMDSLDMGQIITLIQKNLPNYEPYVQKNITQYEL</sequence>
<dbReference type="Proteomes" id="UP000001640">
    <property type="component" value="Chromosome 9"/>
</dbReference>
<dbReference type="PANTHER" id="PTHR22767:SF2">
    <property type="entry name" value="N(ALPHA)-ACETYLTRANSFERASE 15_16, ISOFORM A"/>
    <property type="match status" value="1"/>
</dbReference>
<dbReference type="RefSeq" id="XP_003678223.1">
    <property type="nucleotide sequence ID" value="XM_003678175.1"/>
</dbReference>
<dbReference type="InterPro" id="IPR021183">
    <property type="entry name" value="NatA_aux_su"/>
</dbReference>
<dbReference type="OMA" id="HTAINYD"/>
<dbReference type="STRING" id="1064592.G0VK47"/>
<dbReference type="GeneID" id="96905568"/>
<feature type="region of interest" description="Disordered" evidence="4">
    <location>
        <begin position="624"/>
        <end position="653"/>
    </location>
</feature>
<dbReference type="AlphaFoldDB" id="G0VK47"/>
<reference evidence="5 6" key="1">
    <citation type="journal article" date="2011" name="Proc. Natl. Acad. Sci. U.S.A.">
        <title>Evolutionary erosion of yeast sex chromosomes by mating-type switching accidents.</title>
        <authorList>
            <person name="Gordon J.L."/>
            <person name="Armisen D."/>
            <person name="Proux-Wera E."/>
            <person name="Oheigeartaigh S.S."/>
            <person name="Byrne K.P."/>
            <person name="Wolfe K.H."/>
        </authorList>
    </citation>
    <scope>NUCLEOTIDE SEQUENCE [LARGE SCALE GENOMIC DNA]</scope>
    <source>
        <strain evidence="6">ATCC 76901 / BCRC 22586 / CBS 4309 / NBRC 1992 / NRRL Y-12630</strain>
    </source>
</reference>
<gene>
    <name evidence="5" type="primary">NCAS0I02130</name>
    <name evidence="5" type="ordered locus">NCAS_0I02130</name>
</gene>
<organism evidence="5 6">
    <name type="scientific">Naumovozyma castellii</name>
    <name type="common">Yeast</name>
    <name type="synonym">Saccharomyces castellii</name>
    <dbReference type="NCBI Taxonomy" id="27288"/>
    <lineage>
        <taxon>Eukaryota</taxon>
        <taxon>Fungi</taxon>
        <taxon>Dikarya</taxon>
        <taxon>Ascomycota</taxon>
        <taxon>Saccharomycotina</taxon>
        <taxon>Saccharomycetes</taxon>
        <taxon>Saccharomycetales</taxon>
        <taxon>Saccharomycetaceae</taxon>
        <taxon>Naumovozyma</taxon>
    </lineage>
</organism>
<dbReference type="GO" id="GO:0043022">
    <property type="term" value="F:ribosome binding"/>
    <property type="evidence" value="ECO:0007669"/>
    <property type="project" value="EnsemblFungi"/>
</dbReference>
<dbReference type="PROSITE" id="PS50005">
    <property type="entry name" value="TPR"/>
    <property type="match status" value="1"/>
</dbReference>
<name>G0VK47_NAUCA</name>
<dbReference type="KEGG" id="ncs:NCAS_0I02130"/>
<reference key="2">
    <citation type="submission" date="2011-08" db="EMBL/GenBank/DDBJ databases">
        <title>Genome sequence of Naumovozyma castellii.</title>
        <authorList>
            <person name="Gordon J.L."/>
            <person name="Armisen D."/>
            <person name="Proux-Wera E."/>
            <person name="OhEigeartaigh S.S."/>
            <person name="Byrne K.P."/>
            <person name="Wolfe K.H."/>
        </authorList>
    </citation>
    <scope>NUCLEOTIDE SEQUENCE</scope>
    <source>
        <strain>Type strain:CBS 4309</strain>
    </source>
</reference>
<dbReference type="InterPro" id="IPR011990">
    <property type="entry name" value="TPR-like_helical_dom_sf"/>
</dbReference>
<evidence type="ECO:0000313" key="6">
    <source>
        <dbReference type="Proteomes" id="UP000001640"/>
    </source>
</evidence>
<evidence type="ECO:0000256" key="1">
    <source>
        <dbReference type="ARBA" id="ARBA00022737"/>
    </source>
</evidence>
<keyword evidence="1" id="KW-0677">Repeat</keyword>
<evidence type="ECO:0000256" key="4">
    <source>
        <dbReference type="SAM" id="MobiDB-lite"/>
    </source>
</evidence>
<dbReference type="FunCoup" id="G0VK47">
    <property type="interactions" value="1154"/>
</dbReference>
<evidence type="ECO:0008006" key="7">
    <source>
        <dbReference type="Google" id="ProtNLM"/>
    </source>
</evidence>
<dbReference type="GO" id="GO:0004596">
    <property type="term" value="F:protein-N-terminal amino-acid acetyltransferase activity"/>
    <property type="evidence" value="ECO:0007669"/>
    <property type="project" value="EnsemblFungi"/>
</dbReference>
<dbReference type="eggNOG" id="KOG1156">
    <property type="taxonomic scope" value="Eukaryota"/>
</dbReference>
<evidence type="ECO:0000256" key="2">
    <source>
        <dbReference type="ARBA" id="ARBA00022803"/>
    </source>
</evidence>
<feature type="repeat" description="TPR" evidence="3">
    <location>
        <begin position="242"/>
        <end position="275"/>
    </location>
</feature>
<evidence type="ECO:0000256" key="3">
    <source>
        <dbReference type="PROSITE-ProRule" id="PRU00339"/>
    </source>
</evidence>